<dbReference type="Proteomes" id="UP000826212">
    <property type="component" value="Chromosome"/>
</dbReference>
<protein>
    <submittedName>
        <fullName evidence="1">DUF805 domain-containing protein</fullName>
    </submittedName>
</protein>
<proteinExistence type="predicted"/>
<name>A0AC61NI58_9BACT</name>
<reference evidence="1" key="1">
    <citation type="submission" date="2021-08" db="EMBL/GenBank/DDBJ databases">
        <title>Novel anaerobic bacterium isolated from sea squirt in East Sea, Republic of Korea.</title>
        <authorList>
            <person name="Nguyen T.H."/>
            <person name="Li Z."/>
            <person name="Lee Y.-J."/>
            <person name="Ko J."/>
            <person name="Kim S.-G."/>
        </authorList>
    </citation>
    <scope>NUCLEOTIDE SEQUENCE</scope>
    <source>
        <strain evidence="1">KCTC 25031</strain>
    </source>
</reference>
<evidence type="ECO:0000313" key="2">
    <source>
        <dbReference type="Proteomes" id="UP000826212"/>
    </source>
</evidence>
<accession>A0AC61NI58</accession>
<organism evidence="1 2">
    <name type="scientific">Halosquirtibacter laminarini</name>
    <dbReference type="NCBI Taxonomy" id="3374600"/>
    <lineage>
        <taxon>Bacteria</taxon>
        <taxon>Pseudomonadati</taxon>
        <taxon>Bacteroidota</taxon>
        <taxon>Bacteroidia</taxon>
        <taxon>Marinilabiliales</taxon>
        <taxon>Prolixibacteraceae</taxon>
        <taxon>Halosquirtibacter</taxon>
    </lineage>
</organism>
<evidence type="ECO:0000313" key="1">
    <source>
        <dbReference type="EMBL" id="QZE15389.1"/>
    </source>
</evidence>
<gene>
    <name evidence="1" type="ORF">K4L44_06030</name>
</gene>
<dbReference type="EMBL" id="CP081303">
    <property type="protein sequence ID" value="QZE15389.1"/>
    <property type="molecule type" value="Genomic_DNA"/>
</dbReference>
<keyword evidence="2" id="KW-1185">Reference proteome</keyword>
<sequence>MKEFIYCFKNYAQFNGRAGRREYWMFILFNMIVSFLISFINPILGYIYSVAVIIPGLAVSVRRLHDLGKSGWFYLLCLIPIVGWIILIVWFATKGEEGENQYGESAPIIE</sequence>